<protein>
    <recommendedName>
        <fullName evidence="3">exodeoxyribonuclease III</fullName>
        <ecNumber evidence="3">3.1.11.2</ecNumber>
    </recommendedName>
</protein>
<dbReference type="CDD" id="cd09076">
    <property type="entry name" value="L1-EN"/>
    <property type="match status" value="1"/>
</dbReference>
<dbReference type="InterPro" id="IPR004808">
    <property type="entry name" value="AP_endonuc_1"/>
</dbReference>
<keyword evidence="4 10" id="KW-0479">Metal-binding</keyword>
<reference evidence="14" key="1">
    <citation type="submission" date="2024-01" db="EMBL/GenBank/DDBJ databases">
        <title>GRCr8: a new rat reference genome assembly contstructed from accurate long reads and long range scaffolding.</title>
        <authorList>
            <person name="Doris P.A."/>
            <person name="Kalbfleisch T."/>
            <person name="Li K."/>
            <person name="Howe K."/>
            <person name="Wood J."/>
        </authorList>
    </citation>
    <scope>NUCLEOTIDE SEQUENCE [LARGE SCALE GENOMIC DNA]</scope>
    <source>
        <strain evidence="14">Brown Norway</strain>
    </source>
</reference>
<evidence type="ECO:0000256" key="8">
    <source>
        <dbReference type="ARBA" id="ARBA00023172"/>
    </source>
</evidence>
<evidence type="ECO:0000256" key="12">
    <source>
        <dbReference type="SAM" id="Coils"/>
    </source>
</evidence>
<evidence type="ECO:0000313" key="14">
    <source>
        <dbReference type="Ensembl" id="ENSRNOP00000082001.1"/>
    </source>
</evidence>
<evidence type="ECO:0000256" key="1">
    <source>
        <dbReference type="ARBA" id="ARBA00000493"/>
    </source>
</evidence>
<dbReference type="AlphaFoldDB" id="A0A8I5ZWR7"/>
<dbReference type="GO" id="GO:0005634">
    <property type="term" value="C:nucleus"/>
    <property type="evidence" value="ECO:0000318"/>
    <property type="project" value="GO_Central"/>
</dbReference>
<dbReference type="PANTHER" id="PTHR22748">
    <property type="entry name" value="AP ENDONUCLEASE"/>
    <property type="match status" value="1"/>
</dbReference>
<dbReference type="GO" id="GO:0008081">
    <property type="term" value="F:phosphoric diester hydrolase activity"/>
    <property type="evidence" value="ECO:0000318"/>
    <property type="project" value="GO_Central"/>
</dbReference>
<keyword evidence="15" id="KW-1185">Reference proteome</keyword>
<evidence type="ECO:0000313" key="15">
    <source>
        <dbReference type="Proteomes" id="UP000002494"/>
    </source>
</evidence>
<dbReference type="PANTHER" id="PTHR22748:SF23">
    <property type="entry name" value="EXODEOXYRIBONUCLEASE III"/>
    <property type="match status" value="1"/>
</dbReference>
<reference evidence="14" key="2">
    <citation type="submission" date="2025-08" db="UniProtKB">
        <authorList>
            <consortium name="Ensembl"/>
        </authorList>
    </citation>
    <scope>IDENTIFICATION</scope>
    <source>
        <strain evidence="14">Brown Norway</strain>
    </source>
</reference>
<evidence type="ECO:0000259" key="13">
    <source>
        <dbReference type="Pfam" id="PF03372"/>
    </source>
</evidence>
<feature type="site" description="Important for catalytic activity" evidence="11">
    <location>
        <position position="207"/>
    </location>
</feature>
<proteinExistence type="inferred from homology"/>
<comment type="cofactor">
    <cofactor evidence="10">
        <name>Mg(2+)</name>
        <dbReference type="ChEBI" id="CHEBI:18420"/>
    </cofactor>
    <cofactor evidence="10">
        <name>Mn(2+)</name>
        <dbReference type="ChEBI" id="CHEBI:29035"/>
    </cofactor>
    <text evidence="10">Probably binds two magnesium or manganese ions per subunit.</text>
</comment>
<feature type="binding site" evidence="10">
    <location>
        <position position="45"/>
    </location>
    <ligand>
        <name>Mg(2+)</name>
        <dbReference type="ChEBI" id="CHEBI:18420"/>
        <label>1</label>
    </ligand>
</feature>
<feature type="coiled-coil region" evidence="12">
    <location>
        <begin position="372"/>
        <end position="404"/>
    </location>
</feature>
<feature type="site" description="Transition state stabilizer" evidence="11">
    <location>
        <position position="149"/>
    </location>
</feature>
<dbReference type="GeneTree" id="ENSGT00950000183016"/>
<evidence type="ECO:0000256" key="4">
    <source>
        <dbReference type="ARBA" id="ARBA00022723"/>
    </source>
</evidence>
<dbReference type="SUPFAM" id="SSF56219">
    <property type="entry name" value="DNase I-like"/>
    <property type="match status" value="1"/>
</dbReference>
<dbReference type="AGR" id="RGD:150345454"/>
<keyword evidence="12" id="KW-0175">Coiled coil</keyword>
<evidence type="ECO:0000256" key="5">
    <source>
        <dbReference type="ARBA" id="ARBA00022763"/>
    </source>
</evidence>
<keyword evidence="6" id="KW-0378">Hydrolase</keyword>
<dbReference type="InterPro" id="IPR005135">
    <property type="entry name" value="Endo/exonuclease/phosphatase"/>
</dbReference>
<reference evidence="14" key="3">
    <citation type="submission" date="2025-09" db="UniProtKB">
        <authorList>
            <consortium name="Ensembl"/>
        </authorList>
    </citation>
    <scope>IDENTIFICATION</scope>
    <source>
        <strain evidence="14">Brown Norway</strain>
    </source>
</reference>
<feature type="binding site" evidence="10">
    <location>
        <position position="16"/>
    </location>
    <ligand>
        <name>Mg(2+)</name>
        <dbReference type="ChEBI" id="CHEBI:18420"/>
        <label>1</label>
    </ligand>
</feature>
<keyword evidence="10" id="KW-0464">Manganese</keyword>
<dbReference type="Proteomes" id="UP000002494">
    <property type="component" value="Chromosome 5"/>
</dbReference>
<dbReference type="GO" id="GO:0003906">
    <property type="term" value="F:DNA-(apurinic or apyrimidinic site) endonuclease activity"/>
    <property type="evidence" value="ECO:0000318"/>
    <property type="project" value="GO_Central"/>
</dbReference>
<dbReference type="GO" id="GO:0046872">
    <property type="term" value="F:metal ion binding"/>
    <property type="evidence" value="ECO:0007669"/>
    <property type="project" value="UniProtKB-KW"/>
</dbReference>
<keyword evidence="8" id="KW-0233">DNA recombination</keyword>
<dbReference type="RGD" id="150345454">
    <property type="gene designation" value="ENSRNOG00000063954"/>
</dbReference>
<evidence type="ECO:0000256" key="9">
    <source>
        <dbReference type="ARBA" id="ARBA00023204"/>
    </source>
</evidence>
<evidence type="ECO:0000256" key="2">
    <source>
        <dbReference type="ARBA" id="ARBA00007092"/>
    </source>
</evidence>
<sequence>MNITGSNNHYSLISLNINGLNSPIKRHRLTNWIRNEDPAFCCLQETHLRDKDRHYLRVKGWKTTFQANGQKKQAGVAILISNKINFQLKVIKKDKEGHFIFIKGKIHQDELSILNIYAPNTRAPTYVKETLLKLKTHIAPHTIIVGDFNTPLSSMDRSWKQKLNSDVDRLREVMSQMDLTDIYRTFYPKAKGYTFFSASHGTFSKIDHIIGQKTGLNRDRHWVHKQRIQLEYKPRYRIKPVRSHSKEHKVSDLRNCEAERKQGACLLKMRGSRLGHKTPEAVRNGANRVRRKNYIRGQIKYYDMRVTFNLHASWTGRITYRKTSMKRPGHLLVWRTRSIVSDNYFGYDFFFTICNGVVESQIELSVLAPSSLKLLRHESEVAEEEKVQAEAQEKKDEAEVQVNQLVHPVRLREQM</sequence>
<dbReference type="Gene3D" id="3.60.10.10">
    <property type="entry name" value="Endonuclease/exonuclease/phosphatase"/>
    <property type="match status" value="1"/>
</dbReference>
<dbReference type="InterPro" id="IPR036691">
    <property type="entry name" value="Endo/exonu/phosph_ase_sf"/>
</dbReference>
<gene>
    <name evidence="16" type="primary">ENSRNOG00000063954</name>
</gene>
<organism evidence="14 15">
    <name type="scientific">Rattus norvegicus</name>
    <name type="common">Rat</name>
    <dbReference type="NCBI Taxonomy" id="10116"/>
    <lineage>
        <taxon>Eukaryota</taxon>
        <taxon>Metazoa</taxon>
        <taxon>Chordata</taxon>
        <taxon>Craniata</taxon>
        <taxon>Vertebrata</taxon>
        <taxon>Euteleostomi</taxon>
        <taxon>Mammalia</taxon>
        <taxon>Eutheria</taxon>
        <taxon>Euarchontoglires</taxon>
        <taxon>Glires</taxon>
        <taxon>Rodentia</taxon>
        <taxon>Myomorpha</taxon>
        <taxon>Muroidea</taxon>
        <taxon>Muridae</taxon>
        <taxon>Murinae</taxon>
        <taxon>Rattus</taxon>
    </lineage>
</organism>
<feature type="binding site" evidence="10">
    <location>
        <position position="147"/>
    </location>
    <ligand>
        <name>Mg(2+)</name>
        <dbReference type="ChEBI" id="CHEBI:18420"/>
        <label>1</label>
    </ligand>
</feature>
<accession>A0A8I5ZWR7</accession>
<dbReference type="GO" id="GO:0006284">
    <property type="term" value="P:base-excision repair"/>
    <property type="evidence" value="ECO:0000318"/>
    <property type="project" value="GO_Central"/>
</dbReference>
<evidence type="ECO:0000313" key="16">
    <source>
        <dbReference type="RGD" id="150345454"/>
    </source>
</evidence>
<name>A0A8I5ZWR7_RAT</name>
<feature type="domain" description="Endonuclease/exonuclease/phosphatase" evidence="13">
    <location>
        <begin position="13"/>
        <end position="224"/>
    </location>
</feature>
<comment type="catalytic activity">
    <reaction evidence="1">
        <text>Exonucleolytic cleavage in the 3'- to 5'-direction to yield nucleoside 5'-phosphates.</text>
        <dbReference type="EC" id="3.1.11.2"/>
    </reaction>
</comment>
<dbReference type="EC" id="3.1.11.2" evidence="3"/>
<evidence type="ECO:0000256" key="3">
    <source>
        <dbReference type="ARBA" id="ARBA00012115"/>
    </source>
</evidence>
<dbReference type="Pfam" id="PF03372">
    <property type="entry name" value="Exo_endo_phos"/>
    <property type="match status" value="1"/>
</dbReference>
<evidence type="ECO:0000256" key="10">
    <source>
        <dbReference type="PIRSR" id="PIRSR604808-2"/>
    </source>
</evidence>
<evidence type="ECO:0000256" key="6">
    <source>
        <dbReference type="ARBA" id="ARBA00022801"/>
    </source>
</evidence>
<keyword evidence="9" id="KW-0234">DNA repair</keyword>
<dbReference type="Ensembl" id="ENSRNOT00000102521.2">
    <property type="protein sequence ID" value="ENSRNOP00000082001.1"/>
    <property type="gene ID" value="ENSRNOG00000063954.2"/>
</dbReference>
<feature type="binding site" evidence="10">
    <location>
        <position position="149"/>
    </location>
    <ligand>
        <name>Mg(2+)</name>
        <dbReference type="ChEBI" id="CHEBI:18420"/>
        <label>1</label>
    </ligand>
</feature>
<keyword evidence="7 10" id="KW-0460">Magnesium</keyword>
<dbReference type="GO" id="GO:0008311">
    <property type="term" value="F:double-stranded DNA 3'-5' DNA exonuclease activity"/>
    <property type="evidence" value="ECO:0000318"/>
    <property type="project" value="GO_Central"/>
</dbReference>
<evidence type="ECO:0000256" key="7">
    <source>
        <dbReference type="ARBA" id="ARBA00022842"/>
    </source>
</evidence>
<comment type="similarity">
    <text evidence="2">Belongs to the DNA repair enzymes AP/ExoA family.</text>
</comment>
<evidence type="ECO:0000256" key="11">
    <source>
        <dbReference type="PIRSR" id="PIRSR604808-3"/>
    </source>
</evidence>
<keyword evidence="5" id="KW-0227">DNA damage</keyword>
<dbReference type="GO" id="GO:0006310">
    <property type="term" value="P:DNA recombination"/>
    <property type="evidence" value="ECO:0007669"/>
    <property type="project" value="UniProtKB-KW"/>
</dbReference>